<dbReference type="Proteomes" id="UP001632038">
    <property type="component" value="Unassembled WGS sequence"/>
</dbReference>
<dbReference type="SUPFAM" id="SSF50249">
    <property type="entry name" value="Nucleic acid-binding proteins"/>
    <property type="match status" value="2"/>
</dbReference>
<name>A0ABD3BYW3_9LAMI</name>
<feature type="compositionally biased region" description="Basic residues" evidence="1">
    <location>
        <begin position="516"/>
        <end position="527"/>
    </location>
</feature>
<dbReference type="EMBL" id="JAVIJP010000062">
    <property type="protein sequence ID" value="KAL3621850.1"/>
    <property type="molecule type" value="Genomic_DNA"/>
</dbReference>
<dbReference type="InterPro" id="IPR012340">
    <property type="entry name" value="NA-bd_OB-fold"/>
</dbReference>
<feature type="region of interest" description="Disordered" evidence="1">
    <location>
        <begin position="508"/>
        <end position="527"/>
    </location>
</feature>
<comment type="caution">
    <text evidence="3">The sequence shown here is derived from an EMBL/GenBank/DDBJ whole genome shotgun (WGS) entry which is preliminary data.</text>
</comment>
<evidence type="ECO:0000313" key="4">
    <source>
        <dbReference type="Proteomes" id="UP001632038"/>
    </source>
</evidence>
<evidence type="ECO:0000313" key="3">
    <source>
        <dbReference type="EMBL" id="KAL3621850.1"/>
    </source>
</evidence>
<proteinExistence type="predicted"/>
<accession>A0ABD3BYW3</accession>
<dbReference type="PANTHER" id="PTHR47165:SF4">
    <property type="entry name" value="OS03G0429900 PROTEIN"/>
    <property type="match status" value="1"/>
</dbReference>
<dbReference type="AlphaFoldDB" id="A0ABD3BYW3"/>
<organism evidence="3 4">
    <name type="scientific">Castilleja foliolosa</name>
    <dbReference type="NCBI Taxonomy" id="1961234"/>
    <lineage>
        <taxon>Eukaryota</taxon>
        <taxon>Viridiplantae</taxon>
        <taxon>Streptophyta</taxon>
        <taxon>Embryophyta</taxon>
        <taxon>Tracheophyta</taxon>
        <taxon>Spermatophyta</taxon>
        <taxon>Magnoliopsida</taxon>
        <taxon>eudicotyledons</taxon>
        <taxon>Gunneridae</taxon>
        <taxon>Pentapetalae</taxon>
        <taxon>asterids</taxon>
        <taxon>lamiids</taxon>
        <taxon>Lamiales</taxon>
        <taxon>Orobanchaceae</taxon>
        <taxon>Pedicularideae</taxon>
        <taxon>Castillejinae</taxon>
        <taxon>Castilleja</taxon>
    </lineage>
</organism>
<feature type="domain" description="Replication factor A C-terminal" evidence="2">
    <location>
        <begin position="281"/>
        <end position="399"/>
    </location>
</feature>
<keyword evidence="4" id="KW-1185">Reference proteome</keyword>
<gene>
    <name evidence="3" type="ORF">CASFOL_034336</name>
</gene>
<sequence length="527" mass="60259">MAASYSLTSSIYVNISELEPGRSSFGIKVRVIRCYRQPSSHKADPDGTLELILHDEIDKKLDIIEGNLYKFMTFMVAHDMSKYGTTTNPFKLRLYNSTSITPFQDSDFPSSMYNFRDLFEIANDIAVQNFQLLDVIGRVVSYQKPTFVAKLSTNRMDFKIANTQKGVGMFIVSEYIDPVLEIFEKDDPRPIIICIQFGKITRIFDEIKVSNTFHVTKVTVNGETDVFKNFLDGMVPDAAWNQNNGIAEEFHDIYALFKNNAAQMSDISILTKVTEDKNYWIDATIFSVETKGECWYRSCWKCFKKMPMDERNRKCFICGEDNFNDNFRYKIEVMVADIGGCAALMMWDTNCNTLIGKSAKQMKQLNDKAGTVIPRELKEALVDKRVLFEVKCPTNKVNKDVPQFTVNRVAVDEDIFHIYAANYTPTKGSTTGSKNKLHEMDDDASSRLMKAKEKMYIDDKFEDESDVEEGIQLGKGKKVVNCEEKLEDENEESVDGVTLRDLKEKKISGGDAKYSSKNKKMRLKHDK</sequence>
<reference evidence="4" key="1">
    <citation type="journal article" date="2024" name="IScience">
        <title>Strigolactones Initiate the Formation of Haustorium-like Structures in Castilleja.</title>
        <authorList>
            <person name="Buerger M."/>
            <person name="Peterson D."/>
            <person name="Chory J."/>
        </authorList>
    </citation>
    <scope>NUCLEOTIDE SEQUENCE [LARGE SCALE GENOMIC DNA]</scope>
</reference>
<protein>
    <recommendedName>
        <fullName evidence="2">Replication factor A C-terminal domain-containing protein</fullName>
    </recommendedName>
</protein>
<evidence type="ECO:0000256" key="1">
    <source>
        <dbReference type="SAM" id="MobiDB-lite"/>
    </source>
</evidence>
<dbReference type="InterPro" id="IPR013955">
    <property type="entry name" value="Rep_factor-A_C"/>
</dbReference>
<dbReference type="Gene3D" id="2.40.50.140">
    <property type="entry name" value="Nucleic acid-binding proteins"/>
    <property type="match status" value="3"/>
</dbReference>
<dbReference type="Pfam" id="PF08646">
    <property type="entry name" value="Rep_fac-A_C"/>
    <property type="match status" value="1"/>
</dbReference>
<evidence type="ECO:0000259" key="2">
    <source>
        <dbReference type="Pfam" id="PF08646"/>
    </source>
</evidence>
<dbReference type="PANTHER" id="PTHR47165">
    <property type="entry name" value="OS03G0429900 PROTEIN"/>
    <property type="match status" value="1"/>
</dbReference>